<dbReference type="Gene3D" id="3.50.30.10">
    <property type="entry name" value="Phosphohistidine domain"/>
    <property type="match status" value="1"/>
</dbReference>
<keyword evidence="3" id="KW-0067">ATP-binding</keyword>
<evidence type="ECO:0000256" key="1">
    <source>
        <dbReference type="ARBA" id="ARBA00007837"/>
    </source>
</evidence>
<dbReference type="InterPro" id="IPR036637">
    <property type="entry name" value="Phosphohistidine_dom_sf"/>
</dbReference>
<gene>
    <name evidence="5" type="ORF">A2572_02300</name>
</gene>
<dbReference type="InterPro" id="IPR008279">
    <property type="entry name" value="PEP-util_enz_mobile_dom"/>
</dbReference>
<proteinExistence type="inferred from homology"/>
<dbReference type="InterPro" id="IPR006319">
    <property type="entry name" value="PEP_synth"/>
</dbReference>
<dbReference type="GO" id="GO:0005524">
    <property type="term" value="F:ATP binding"/>
    <property type="evidence" value="ECO:0007669"/>
    <property type="project" value="UniProtKB-KW"/>
</dbReference>
<dbReference type="EMBL" id="MFAQ01000046">
    <property type="protein sequence ID" value="OGD81329.1"/>
    <property type="molecule type" value="Genomic_DNA"/>
</dbReference>
<evidence type="ECO:0000259" key="4">
    <source>
        <dbReference type="Pfam" id="PF00391"/>
    </source>
</evidence>
<accession>A0A1F5FNZ2</accession>
<dbReference type="PANTHER" id="PTHR43030:SF1">
    <property type="entry name" value="PHOSPHOENOLPYRUVATE SYNTHASE"/>
    <property type="match status" value="1"/>
</dbReference>
<name>A0A1F5FNZ2_9BACT</name>
<evidence type="ECO:0000313" key="6">
    <source>
        <dbReference type="Proteomes" id="UP000179237"/>
    </source>
</evidence>
<comment type="caution">
    <text evidence="5">The sequence shown here is derived from an EMBL/GenBank/DDBJ whole genome shotgun (WGS) entry which is preliminary data.</text>
</comment>
<evidence type="ECO:0000256" key="2">
    <source>
        <dbReference type="ARBA" id="ARBA00022741"/>
    </source>
</evidence>
<keyword evidence="2" id="KW-0547">Nucleotide-binding</keyword>
<dbReference type="Proteomes" id="UP000179237">
    <property type="component" value="Unassembled WGS sequence"/>
</dbReference>
<protein>
    <recommendedName>
        <fullName evidence="4">PEP-utilising enzyme mobile domain-containing protein</fullName>
    </recommendedName>
</protein>
<sequence length="107" mass="11428">MTLYGKGVSFGKGIGRVRLITSIKDFGMVEEGDVVISKSATPDFVLILDKAACLVADEGGITSHIAIVCREMDKPAIVGTKNASTTLKNNQLVEFDCAMGTLKEVYD</sequence>
<dbReference type="AlphaFoldDB" id="A0A1F5FNZ2"/>
<evidence type="ECO:0000256" key="3">
    <source>
        <dbReference type="ARBA" id="ARBA00022840"/>
    </source>
</evidence>
<evidence type="ECO:0000313" key="5">
    <source>
        <dbReference type="EMBL" id="OGD81329.1"/>
    </source>
</evidence>
<dbReference type="PANTHER" id="PTHR43030">
    <property type="entry name" value="PHOSPHOENOLPYRUVATE SYNTHASE"/>
    <property type="match status" value="1"/>
</dbReference>
<comment type="similarity">
    <text evidence="1">Belongs to the PEP-utilizing enzyme family.</text>
</comment>
<organism evidence="5 6">
    <name type="scientific">Candidatus Collierbacteria bacterium RIFOXYD1_FULL_40_9</name>
    <dbReference type="NCBI Taxonomy" id="1817731"/>
    <lineage>
        <taxon>Bacteria</taxon>
        <taxon>Candidatus Collieribacteriota</taxon>
    </lineage>
</organism>
<reference evidence="5 6" key="1">
    <citation type="journal article" date="2016" name="Nat. Commun.">
        <title>Thousands of microbial genomes shed light on interconnected biogeochemical processes in an aquifer system.</title>
        <authorList>
            <person name="Anantharaman K."/>
            <person name="Brown C.T."/>
            <person name="Hug L.A."/>
            <person name="Sharon I."/>
            <person name="Castelle C.J."/>
            <person name="Probst A.J."/>
            <person name="Thomas B.C."/>
            <person name="Singh A."/>
            <person name="Wilkins M.J."/>
            <person name="Karaoz U."/>
            <person name="Brodie E.L."/>
            <person name="Williams K.H."/>
            <person name="Hubbard S.S."/>
            <person name="Banfield J.F."/>
        </authorList>
    </citation>
    <scope>NUCLEOTIDE SEQUENCE [LARGE SCALE GENOMIC DNA]</scope>
</reference>
<feature type="domain" description="PEP-utilising enzyme mobile" evidence="4">
    <location>
        <begin position="30"/>
        <end position="100"/>
    </location>
</feature>
<dbReference type="SUPFAM" id="SSF52009">
    <property type="entry name" value="Phosphohistidine domain"/>
    <property type="match status" value="1"/>
</dbReference>
<dbReference type="GO" id="GO:0008986">
    <property type="term" value="F:pyruvate, water dikinase activity"/>
    <property type="evidence" value="ECO:0007669"/>
    <property type="project" value="InterPro"/>
</dbReference>
<dbReference type="Pfam" id="PF00391">
    <property type="entry name" value="PEP-utilizers"/>
    <property type="match status" value="1"/>
</dbReference>